<proteinExistence type="predicted"/>
<reference evidence="2 3" key="2">
    <citation type="submission" date="2007-04" db="EMBL/GenBank/DDBJ databases">
        <title>Draft genome sequence of Dorea longicatena (DSM 13814).</title>
        <authorList>
            <person name="Sudarsanam P."/>
            <person name="Ley R."/>
            <person name="Guruge J."/>
            <person name="Turnbaugh P.J."/>
            <person name="Mahowald M."/>
            <person name="Liep D."/>
            <person name="Gordon J."/>
        </authorList>
    </citation>
    <scope>NUCLEOTIDE SEQUENCE [LARGE SCALE GENOMIC DNA]</scope>
    <source>
        <strain evidence="2 3">DSM 13814</strain>
    </source>
</reference>
<dbReference type="Proteomes" id="UP000004016">
    <property type="component" value="Unassembled WGS sequence"/>
</dbReference>
<gene>
    <name evidence="2" type="ORF">DORLON_00770</name>
</gene>
<evidence type="ECO:0000313" key="2">
    <source>
        <dbReference type="EMBL" id="EDM64089.1"/>
    </source>
</evidence>
<dbReference type="SUPFAM" id="SSF52266">
    <property type="entry name" value="SGNH hydrolase"/>
    <property type="match status" value="1"/>
</dbReference>
<dbReference type="HOGENOM" id="CLU_968865_0_0_9"/>
<dbReference type="AlphaFoldDB" id="A6BEQ0"/>
<organism evidence="2 3">
    <name type="scientific">Dorea longicatena DSM 13814</name>
    <dbReference type="NCBI Taxonomy" id="411462"/>
    <lineage>
        <taxon>Bacteria</taxon>
        <taxon>Bacillati</taxon>
        <taxon>Bacillota</taxon>
        <taxon>Clostridia</taxon>
        <taxon>Lachnospirales</taxon>
        <taxon>Lachnospiraceae</taxon>
        <taxon>Dorea</taxon>
    </lineage>
</organism>
<dbReference type="CDD" id="cd00229">
    <property type="entry name" value="SGNH_hydrolase"/>
    <property type="match status" value="1"/>
</dbReference>
<sequence length="287" mass="32142">MAKLFDGHGNEIEIGGGESGKLEVADYKIYEESDGTQSRQGVLTYNGLNLYPVNKPLQRENETKLYSGGLMVTLGDSYTAYLNSYFDTFAQKHGLIQKNVGLASSKIARPEGEGQDTIKSFVTRLDELIASFPITINGKAYTTTDVKLITFMGGANDWTTIDTEKGIDRIGDRYSTDKGQIYGATKYCLETLQKTFPSADIIVILQPNNGNNTDFCVMEMKENIVKECAEMYSLPICDCCFNFYSPSNPTEFSKYWENDKLHLNADGHQKLIDKLEVTLNTLDYYKS</sequence>
<accession>A6BEQ0</accession>
<evidence type="ECO:0000259" key="1">
    <source>
        <dbReference type="Pfam" id="PF13472"/>
    </source>
</evidence>
<name>A6BEQ0_9FIRM</name>
<dbReference type="InterPro" id="IPR036514">
    <property type="entry name" value="SGNH_hydro_sf"/>
</dbReference>
<feature type="domain" description="SGNH hydrolase-type esterase" evidence="1">
    <location>
        <begin position="74"/>
        <end position="269"/>
    </location>
</feature>
<protein>
    <recommendedName>
        <fullName evidence="1">SGNH hydrolase-type esterase domain-containing protein</fullName>
    </recommendedName>
</protein>
<dbReference type="Gene3D" id="3.40.50.1110">
    <property type="entry name" value="SGNH hydrolase"/>
    <property type="match status" value="1"/>
</dbReference>
<dbReference type="GeneID" id="93136614"/>
<dbReference type="RefSeq" id="WP_006426790.1">
    <property type="nucleotide sequence ID" value="NZ_DS264392.1"/>
</dbReference>
<evidence type="ECO:0000313" key="3">
    <source>
        <dbReference type="Proteomes" id="UP000004016"/>
    </source>
</evidence>
<dbReference type="EMBL" id="AAXB02000002">
    <property type="protein sequence ID" value="EDM64089.1"/>
    <property type="molecule type" value="Genomic_DNA"/>
</dbReference>
<comment type="caution">
    <text evidence="2">The sequence shown here is derived from an EMBL/GenBank/DDBJ whole genome shotgun (WGS) entry which is preliminary data.</text>
</comment>
<dbReference type="InterPro" id="IPR013830">
    <property type="entry name" value="SGNH_hydro"/>
</dbReference>
<reference evidence="2 3" key="1">
    <citation type="submission" date="2007-03" db="EMBL/GenBank/DDBJ databases">
        <authorList>
            <person name="Fulton L."/>
            <person name="Clifton S."/>
            <person name="Fulton B."/>
            <person name="Xu J."/>
            <person name="Minx P."/>
            <person name="Pepin K.H."/>
            <person name="Johnson M."/>
            <person name="Thiruvilangam P."/>
            <person name="Bhonagiri V."/>
            <person name="Nash W.E."/>
            <person name="Mardis E.R."/>
            <person name="Wilson R.K."/>
        </authorList>
    </citation>
    <scope>NUCLEOTIDE SEQUENCE [LARGE SCALE GENOMIC DNA]</scope>
    <source>
        <strain evidence="2 3">DSM 13814</strain>
    </source>
</reference>
<dbReference type="Pfam" id="PF13472">
    <property type="entry name" value="Lipase_GDSL_2"/>
    <property type="match status" value="1"/>
</dbReference>